<dbReference type="PANTHER" id="PTHR10622">
    <property type="entry name" value="HET DOMAIN-CONTAINING PROTEIN"/>
    <property type="match status" value="1"/>
</dbReference>
<evidence type="ECO:0000313" key="4">
    <source>
        <dbReference type="Proteomes" id="UP000801428"/>
    </source>
</evidence>
<dbReference type="InterPro" id="IPR010730">
    <property type="entry name" value="HET"/>
</dbReference>
<sequence length="474" mass="54422">MRVLCVDTFKFKEFHSLPDKPYAILSHVWGPTEEITYEDMTRPFQSEPFLIEGKDQASAKLRGCREQARKDDIEYFWIDTCCINKPNYTELSEAINSMFYWYQKSKVCYAYLVDAGGEDEISKSKWFSRGWTLQELVAPERVVLFDKAWNIIGSKKDLSATIETITKIPQDFLLGRDLDEASVAQRMSWASRRETSKEEDLAYCLFGIFGVHMPLLYGERLTAAFRRLQLEILHDRADTSIFAWMIDELSSPFDQSHVFGLLALSPAAFEGSHDIVNARFPGQIEGFLKGIRTPILSNNRGLHLSLPVVTRRDDRAVRTKKVQEDVDCTTANKSRRRTSIREDDRTVVAALDCTKENEPNRRLTVQLKDISANDGRFARYGSLTSMSTAELVDEASFVDITTEVRLFRRFFIVKKHEARAKMPSDSVGRKKNHYSSDRRKNNYSSDDEDDDPWGAVHRRITALADVSSNEAKRQ</sequence>
<feature type="region of interest" description="Disordered" evidence="1">
    <location>
        <begin position="421"/>
        <end position="453"/>
    </location>
</feature>
<dbReference type="PANTHER" id="PTHR10622:SF10">
    <property type="entry name" value="HET DOMAIN-CONTAINING PROTEIN"/>
    <property type="match status" value="1"/>
</dbReference>
<dbReference type="AlphaFoldDB" id="A0A9P4T4G2"/>
<comment type="caution">
    <text evidence="3">The sequence shown here is derived from an EMBL/GenBank/DDBJ whole genome shotgun (WGS) entry which is preliminary data.</text>
</comment>
<dbReference type="EMBL" id="SWKU01000057">
    <property type="protein sequence ID" value="KAF2993226.1"/>
    <property type="molecule type" value="Genomic_DNA"/>
</dbReference>
<dbReference type="Proteomes" id="UP000801428">
    <property type="component" value="Unassembled WGS sequence"/>
</dbReference>
<gene>
    <name evidence="3" type="ORF">E8E13_001247</name>
</gene>
<evidence type="ECO:0000313" key="3">
    <source>
        <dbReference type="EMBL" id="KAF2993226.1"/>
    </source>
</evidence>
<keyword evidence="4" id="KW-1185">Reference proteome</keyword>
<reference evidence="3" key="1">
    <citation type="submission" date="2019-04" db="EMBL/GenBank/DDBJ databases">
        <title>Sequencing of skin fungus with MAO and IRED activity.</title>
        <authorList>
            <person name="Marsaioli A.J."/>
            <person name="Bonatto J.M.C."/>
            <person name="Reis Junior O."/>
        </authorList>
    </citation>
    <scope>NUCLEOTIDE SEQUENCE</scope>
    <source>
        <strain evidence="3">30M1</strain>
    </source>
</reference>
<name>A0A9P4T4G2_CURKU</name>
<evidence type="ECO:0000256" key="1">
    <source>
        <dbReference type="SAM" id="MobiDB-lite"/>
    </source>
</evidence>
<dbReference type="OrthoDB" id="20872at2759"/>
<protein>
    <recommendedName>
        <fullName evidence="2">Heterokaryon incompatibility domain-containing protein</fullName>
    </recommendedName>
</protein>
<dbReference type="Pfam" id="PF06985">
    <property type="entry name" value="HET"/>
    <property type="match status" value="1"/>
</dbReference>
<evidence type="ECO:0000259" key="2">
    <source>
        <dbReference type="Pfam" id="PF06985"/>
    </source>
</evidence>
<organism evidence="3 4">
    <name type="scientific">Curvularia kusanoi</name>
    <name type="common">Cochliobolus kusanoi</name>
    <dbReference type="NCBI Taxonomy" id="90978"/>
    <lineage>
        <taxon>Eukaryota</taxon>
        <taxon>Fungi</taxon>
        <taxon>Dikarya</taxon>
        <taxon>Ascomycota</taxon>
        <taxon>Pezizomycotina</taxon>
        <taxon>Dothideomycetes</taxon>
        <taxon>Pleosporomycetidae</taxon>
        <taxon>Pleosporales</taxon>
        <taxon>Pleosporineae</taxon>
        <taxon>Pleosporaceae</taxon>
        <taxon>Curvularia</taxon>
    </lineage>
</organism>
<feature type="domain" description="Heterokaryon incompatibility" evidence="2">
    <location>
        <begin position="22"/>
        <end position="115"/>
    </location>
</feature>
<proteinExistence type="predicted"/>
<accession>A0A9P4T4G2</accession>